<feature type="compositionally biased region" description="Low complexity" evidence="2">
    <location>
        <begin position="438"/>
        <end position="449"/>
    </location>
</feature>
<evidence type="ECO:0000256" key="2">
    <source>
        <dbReference type="SAM" id="MobiDB-lite"/>
    </source>
</evidence>
<feature type="compositionally biased region" description="Polar residues" evidence="2">
    <location>
        <begin position="853"/>
        <end position="864"/>
    </location>
</feature>
<feature type="compositionally biased region" description="Polar residues" evidence="2">
    <location>
        <begin position="482"/>
        <end position="496"/>
    </location>
</feature>
<name>A0A0S4JNL1_BODSA</name>
<dbReference type="Proteomes" id="UP000051952">
    <property type="component" value="Unassembled WGS sequence"/>
</dbReference>
<dbReference type="VEuPathDB" id="TriTrypDB:BSAL_41095"/>
<keyword evidence="3" id="KW-0812">Transmembrane</keyword>
<evidence type="ECO:0000313" key="5">
    <source>
        <dbReference type="Proteomes" id="UP000051952"/>
    </source>
</evidence>
<feature type="compositionally biased region" description="Low complexity" evidence="2">
    <location>
        <begin position="242"/>
        <end position="258"/>
    </location>
</feature>
<feature type="transmembrane region" description="Helical" evidence="3">
    <location>
        <begin position="1070"/>
        <end position="1094"/>
    </location>
</feature>
<feature type="region of interest" description="Disordered" evidence="2">
    <location>
        <begin position="1"/>
        <end position="24"/>
    </location>
</feature>
<feature type="region of interest" description="Disordered" evidence="2">
    <location>
        <begin position="432"/>
        <end position="460"/>
    </location>
</feature>
<organism evidence="4 5">
    <name type="scientific">Bodo saltans</name>
    <name type="common">Flagellated protozoan</name>
    <dbReference type="NCBI Taxonomy" id="75058"/>
    <lineage>
        <taxon>Eukaryota</taxon>
        <taxon>Discoba</taxon>
        <taxon>Euglenozoa</taxon>
        <taxon>Kinetoplastea</taxon>
        <taxon>Metakinetoplastina</taxon>
        <taxon>Eubodonida</taxon>
        <taxon>Bodonidae</taxon>
        <taxon>Bodo</taxon>
    </lineage>
</organism>
<feature type="region of interest" description="Disordered" evidence="2">
    <location>
        <begin position="82"/>
        <end position="108"/>
    </location>
</feature>
<keyword evidence="1" id="KW-0175">Coiled coil</keyword>
<keyword evidence="3" id="KW-1133">Transmembrane helix</keyword>
<feature type="compositionally biased region" description="Basic and acidic residues" evidence="2">
    <location>
        <begin position="1003"/>
        <end position="1021"/>
    </location>
</feature>
<proteinExistence type="predicted"/>
<keyword evidence="3" id="KW-0472">Membrane</keyword>
<feature type="compositionally biased region" description="Polar residues" evidence="2">
    <location>
        <begin position="517"/>
        <end position="526"/>
    </location>
</feature>
<feature type="coiled-coil region" evidence="1">
    <location>
        <begin position="380"/>
        <end position="414"/>
    </location>
</feature>
<dbReference type="AlphaFoldDB" id="A0A0S4JNL1"/>
<feature type="region of interest" description="Disordered" evidence="2">
    <location>
        <begin position="687"/>
        <end position="713"/>
    </location>
</feature>
<feature type="compositionally biased region" description="Low complexity" evidence="2">
    <location>
        <begin position="497"/>
        <end position="510"/>
    </location>
</feature>
<feature type="region of interest" description="Disordered" evidence="2">
    <location>
        <begin position="979"/>
        <end position="1054"/>
    </location>
</feature>
<feature type="compositionally biased region" description="Polar residues" evidence="2">
    <location>
        <begin position="450"/>
        <end position="460"/>
    </location>
</feature>
<sequence length="1096" mass="117332">MSSEPSPDPHDISPRVVLGRSQSRRSRASLWEAAAALAAQSSERPTNGAAVVMMQSSTSSEPLVAVLSDCSELTSARTVVEEDMTTTTSQERQQKRSLTPTTTAFIFPPPSDIRAAGQQRHDAPLHSVVSPLNVSAATSSSWSRNASITESSLPAQAPSPQSMTIGDTEIAATCPQHILKWPASAHSRANNKIHAEEEMSAPLPCAAAAQSDPTPQHPPSTSTTIQAARSSSSPPNAHRQRSATAIASMPPAATSASADAGATTTIVAHLRTLLQERNIAVSKLNDEVTLLKAAARDASREHEASTMSLRAEVSSLEVKIRMIHLDNDGLRMKLRQADDRLHSEIARHRDCRNQLTASEKELLVLRQTIDLSAKHADQGNRVLREKLNDSRKQLAETQRQLRDAQQLAALHEHQANSNENPAAANTAQDNVGLSFCEPPASTSASSSPTNKVKPSSSSTITNPVSVLRASVLAGAHRRGSTVAGSRSGATFPSQRETPATTAISTSAGASGLPSTGHLEQQQPAPSTATILETAHAEEVNRLLSTIERLSSEQKTAQDGLTAERILQQEKLSALEEELRQTMLRENEWKLRLDDLTDTYEAEVSRLSSQLSKWREEQSQQQAALLSARSRTSVPPTAAAAAALSLSRANSMNLADHNSNSHHQAFLVQAHHHYQHQHRVVVSPGTPIPSAGPASTVATPTAAPSPLRNLGSHDESVTYGGTYGYAYSPEISDPPSSAAMLMAVGTEAQLREHIRDLDDELLSVRDKCTLLEESRRGLLNDIASLRESLALYEGPWGEETTSPAPPGNGSTTHRSHTSQSRQAPLLQQRPVVAGTVDDDDDLTSQRISDDERQQATTATNVSTTAGVHHHHHQPLLRRLQEEISFLRRQLHLGRWFEANNAANQNLRLHDDHGVLVVPEDALANVAQRVGEGSRQGTDACPPRPSAAPPRPVARQQFANTDINEQTISATLLHRLPSPAVPAGVIPQRQAPAPASTTPPNVRSIAEHKARETGSSFDDKGDDTTSTIPGNDGDTQSPLQLRSRRQRSASVAAAVRGGATPRRQLVVTVPEVSSATVGVMLASAIIGGAVAVTLGARR</sequence>
<gene>
    <name evidence="4" type="ORF">BSAL_41095</name>
</gene>
<feature type="coiled-coil region" evidence="1">
    <location>
        <begin position="571"/>
        <end position="616"/>
    </location>
</feature>
<feature type="region of interest" description="Disordered" evidence="2">
    <location>
        <begin position="206"/>
        <end position="258"/>
    </location>
</feature>
<feature type="region of interest" description="Disordered" evidence="2">
    <location>
        <begin position="794"/>
        <end position="870"/>
    </location>
</feature>
<feature type="compositionally biased region" description="Low complexity" evidence="2">
    <location>
        <begin position="688"/>
        <end position="705"/>
    </location>
</feature>
<evidence type="ECO:0000313" key="4">
    <source>
        <dbReference type="EMBL" id="CUG93152.1"/>
    </source>
</evidence>
<reference evidence="5" key="1">
    <citation type="submission" date="2015-09" db="EMBL/GenBank/DDBJ databases">
        <authorList>
            <consortium name="Pathogen Informatics"/>
        </authorList>
    </citation>
    <scope>NUCLEOTIDE SEQUENCE [LARGE SCALE GENOMIC DNA]</scope>
    <source>
        <strain evidence="5">Lake Konstanz</strain>
    </source>
</reference>
<feature type="compositionally biased region" description="Polar residues" evidence="2">
    <location>
        <begin position="1022"/>
        <end position="1036"/>
    </location>
</feature>
<protein>
    <submittedName>
        <fullName evidence="4">GPI-anchored surface protein, putative</fullName>
    </submittedName>
</protein>
<accession>A0A0S4JNL1</accession>
<keyword evidence="5" id="KW-1185">Reference proteome</keyword>
<feature type="compositionally biased region" description="Low complexity" evidence="2">
    <location>
        <begin position="210"/>
        <end position="226"/>
    </location>
</feature>
<feature type="region of interest" description="Disordered" evidence="2">
    <location>
        <begin position="476"/>
        <end position="526"/>
    </location>
</feature>
<feature type="region of interest" description="Disordered" evidence="2">
    <location>
        <begin position="928"/>
        <end position="950"/>
    </location>
</feature>
<evidence type="ECO:0000256" key="3">
    <source>
        <dbReference type="SAM" id="Phobius"/>
    </source>
</evidence>
<dbReference type="EMBL" id="CYKH01002124">
    <property type="protein sequence ID" value="CUG93152.1"/>
    <property type="molecule type" value="Genomic_DNA"/>
</dbReference>
<feature type="compositionally biased region" description="Pro residues" evidence="2">
    <location>
        <begin position="940"/>
        <end position="950"/>
    </location>
</feature>
<evidence type="ECO:0000256" key="1">
    <source>
        <dbReference type="SAM" id="Coils"/>
    </source>
</evidence>